<keyword evidence="1" id="KW-0472">Membrane</keyword>
<proteinExistence type="predicted"/>
<name>A0AAV3T5Z1_9EURY</name>
<feature type="transmembrane region" description="Helical" evidence="1">
    <location>
        <begin position="5"/>
        <end position="24"/>
    </location>
</feature>
<evidence type="ECO:0000256" key="1">
    <source>
        <dbReference type="SAM" id="Phobius"/>
    </source>
</evidence>
<keyword evidence="1" id="KW-1133">Transmembrane helix</keyword>
<dbReference type="EMBL" id="BAAADV010000001">
    <property type="protein sequence ID" value="GAA0665128.1"/>
    <property type="molecule type" value="Genomic_DNA"/>
</dbReference>
<evidence type="ECO:0000313" key="2">
    <source>
        <dbReference type="EMBL" id="GAA0665128.1"/>
    </source>
</evidence>
<sequence>MDKYIAAISGVQMTVVGGFLALLLEGDGTVGLVAATAMLLGTMLVATTAYDDLQSR</sequence>
<dbReference type="Proteomes" id="UP001500420">
    <property type="component" value="Unassembled WGS sequence"/>
</dbReference>
<evidence type="ECO:0000313" key="3">
    <source>
        <dbReference type="Proteomes" id="UP001500420"/>
    </source>
</evidence>
<dbReference type="RefSeq" id="WP_343772551.1">
    <property type="nucleotide sequence ID" value="NZ_BAAADV010000001.1"/>
</dbReference>
<reference evidence="2 3" key="1">
    <citation type="journal article" date="2019" name="Int. J. Syst. Evol. Microbiol.">
        <title>The Global Catalogue of Microorganisms (GCM) 10K type strain sequencing project: providing services to taxonomists for standard genome sequencing and annotation.</title>
        <authorList>
            <consortium name="The Broad Institute Genomics Platform"/>
            <consortium name="The Broad Institute Genome Sequencing Center for Infectious Disease"/>
            <person name="Wu L."/>
            <person name="Ma J."/>
        </authorList>
    </citation>
    <scope>NUCLEOTIDE SEQUENCE [LARGE SCALE GENOMIC DNA]</scope>
    <source>
        <strain evidence="2 3">JCM 16328</strain>
    </source>
</reference>
<keyword evidence="1" id="KW-0812">Transmembrane</keyword>
<feature type="transmembrane region" description="Helical" evidence="1">
    <location>
        <begin position="30"/>
        <end position="50"/>
    </location>
</feature>
<dbReference type="AlphaFoldDB" id="A0AAV3T5Z1"/>
<comment type="caution">
    <text evidence="2">The sequence shown here is derived from an EMBL/GenBank/DDBJ whole genome shotgun (WGS) entry which is preliminary data.</text>
</comment>
<protein>
    <submittedName>
        <fullName evidence="2">Uncharacterized protein</fullName>
    </submittedName>
</protein>
<gene>
    <name evidence="2" type="ORF">GCM10009020_07670</name>
</gene>
<keyword evidence="3" id="KW-1185">Reference proteome</keyword>
<organism evidence="2 3">
    <name type="scientific">Natronoarchaeum mannanilyticum</name>
    <dbReference type="NCBI Taxonomy" id="926360"/>
    <lineage>
        <taxon>Archaea</taxon>
        <taxon>Methanobacteriati</taxon>
        <taxon>Methanobacteriota</taxon>
        <taxon>Stenosarchaea group</taxon>
        <taxon>Halobacteria</taxon>
        <taxon>Halobacteriales</taxon>
        <taxon>Natronoarchaeaceae</taxon>
    </lineage>
</organism>
<accession>A0AAV3T5Z1</accession>